<feature type="domain" description="PvuRts1 I-like SET and RING associated" evidence="1">
    <location>
        <begin position="141"/>
        <end position="280"/>
    </location>
</feature>
<dbReference type="InterPro" id="IPR040674">
    <property type="entry name" value="PvuRts1I-like_SRA"/>
</dbReference>
<evidence type="ECO:0000313" key="3">
    <source>
        <dbReference type="EMBL" id="QHT64114.1"/>
    </source>
</evidence>
<evidence type="ECO:0000259" key="2">
    <source>
        <dbReference type="Pfam" id="PF21598"/>
    </source>
</evidence>
<dbReference type="KEGG" id="plyc:GXP70_24700"/>
<dbReference type="Gene3D" id="3.40.960.10">
    <property type="entry name" value="VSR Endonuclease"/>
    <property type="match status" value="1"/>
</dbReference>
<protein>
    <submittedName>
        <fullName evidence="3">Uncharacterized protein</fullName>
    </submittedName>
</protein>
<sequence length="288" mass="33507">MDKLDYILRQIRKTNGKAYENYVVTRIWHRLNNAGVKFITQQYVSKGDGGYALTDMYFPQIGLHIEVDEPHHQKQVEADELREQDIIHITNHQIERVDISSGMEGINARVEEIVEIIKSKITQLGDDFECWDLAREYDPATYIAKGYIHLKDNVAFQKSVDACNCFGYEYKAHYRGGARHPIEANTLIWFPKLYPNGEWNNQISADESVITEQHVDPARAIEHMDEHIESGVHRRIIFARVKGPLGDVLYRFKGAFELDVMESRHRHCLVWRKQSDTINTYKPVQHAL</sequence>
<dbReference type="InterPro" id="IPR048797">
    <property type="entry name" value="PvuRts1I-like_N"/>
</dbReference>
<reference evidence="3 4" key="1">
    <citation type="submission" date="2020-01" db="EMBL/GenBank/DDBJ databases">
        <title>Paenibacillus sp. nov., isolated from tomato rhizosphere.</title>
        <authorList>
            <person name="Weon H.-Y."/>
            <person name="Lee S.A."/>
        </authorList>
    </citation>
    <scope>NUCLEOTIDE SEQUENCE [LARGE SCALE GENOMIC DNA]</scope>
    <source>
        <strain evidence="3 4">12200R-189</strain>
    </source>
</reference>
<organism evidence="3 4">
    <name type="scientific">Paenibacillus lycopersici</name>
    <dbReference type="NCBI Taxonomy" id="2704462"/>
    <lineage>
        <taxon>Bacteria</taxon>
        <taxon>Bacillati</taxon>
        <taxon>Bacillota</taxon>
        <taxon>Bacilli</taxon>
        <taxon>Bacillales</taxon>
        <taxon>Paenibacillaceae</taxon>
        <taxon>Paenibacillus</taxon>
    </lineage>
</organism>
<dbReference type="AlphaFoldDB" id="A0A6C0G8N7"/>
<dbReference type="REBASE" id="371074">
    <property type="entry name" value="Psp189ORF24700P"/>
</dbReference>
<dbReference type="Pfam" id="PF18491">
    <property type="entry name" value="SRA"/>
    <property type="match status" value="1"/>
</dbReference>
<feature type="domain" description="Restriction endonuclease PvuRts1 I-like N-terminal" evidence="2">
    <location>
        <begin position="4"/>
        <end position="120"/>
    </location>
</feature>
<name>A0A6C0G8N7_9BACL</name>
<evidence type="ECO:0000313" key="4">
    <source>
        <dbReference type="Proteomes" id="UP000476064"/>
    </source>
</evidence>
<dbReference type="Proteomes" id="UP000476064">
    <property type="component" value="Chromosome"/>
</dbReference>
<evidence type="ECO:0000259" key="1">
    <source>
        <dbReference type="Pfam" id="PF18491"/>
    </source>
</evidence>
<keyword evidence="4" id="KW-1185">Reference proteome</keyword>
<dbReference type="EMBL" id="CP048209">
    <property type="protein sequence ID" value="QHT64114.1"/>
    <property type="molecule type" value="Genomic_DNA"/>
</dbReference>
<proteinExistence type="predicted"/>
<dbReference type="Pfam" id="PF21598">
    <property type="entry name" value="PvuRts1I-like_N"/>
    <property type="match status" value="1"/>
</dbReference>
<gene>
    <name evidence="3" type="ORF">GXP70_24700</name>
</gene>
<accession>A0A6C0G8N7</accession>